<dbReference type="RefSeq" id="XP_012937206.1">
    <property type="nucleotide sequence ID" value="XM_013081752.2"/>
</dbReference>
<dbReference type="InterPro" id="IPR005225">
    <property type="entry name" value="Small_GTP-bd"/>
</dbReference>
<evidence type="ECO:0000256" key="2">
    <source>
        <dbReference type="ARBA" id="ARBA00019149"/>
    </source>
</evidence>
<feature type="chain" id="PRO_5046646407" description="GTPase Era, mitochondrial" evidence="6">
    <location>
        <begin position="20"/>
        <end position="485"/>
    </location>
</feature>
<keyword evidence="6" id="KW-0732">Signal</keyword>
<evidence type="ECO:0000256" key="1">
    <source>
        <dbReference type="ARBA" id="ARBA00007921"/>
    </source>
</evidence>
<evidence type="ECO:0000313" key="8">
    <source>
        <dbReference type="Proteomes" id="UP000694888"/>
    </source>
</evidence>
<dbReference type="Proteomes" id="UP000694888">
    <property type="component" value="Unplaced"/>
</dbReference>
<keyword evidence="3" id="KW-0547">Nucleotide-binding</keyword>
<reference evidence="9" key="1">
    <citation type="submission" date="2025-08" db="UniProtKB">
        <authorList>
            <consortium name="RefSeq"/>
        </authorList>
    </citation>
    <scope>IDENTIFICATION</scope>
</reference>
<dbReference type="PANTHER" id="PTHR42698">
    <property type="entry name" value="GTPASE ERA"/>
    <property type="match status" value="1"/>
</dbReference>
<keyword evidence="4" id="KW-0342">GTP-binding</keyword>
<dbReference type="PRINTS" id="PR00326">
    <property type="entry name" value="GTP1OBG"/>
</dbReference>
<evidence type="ECO:0000256" key="5">
    <source>
        <dbReference type="ARBA" id="ARBA00030975"/>
    </source>
</evidence>
<dbReference type="InterPro" id="IPR009019">
    <property type="entry name" value="KH_sf_prok-type"/>
</dbReference>
<dbReference type="Pfam" id="PF01926">
    <property type="entry name" value="MMR_HSR1"/>
    <property type="match status" value="1"/>
</dbReference>
<dbReference type="GeneID" id="101850950"/>
<dbReference type="Gene3D" id="3.40.50.300">
    <property type="entry name" value="P-loop containing nucleotide triphosphate hydrolases"/>
    <property type="match status" value="1"/>
</dbReference>
<dbReference type="CDD" id="cd22534">
    <property type="entry name" value="KH-II_Era"/>
    <property type="match status" value="1"/>
</dbReference>
<feature type="domain" description="G" evidence="7">
    <location>
        <begin position="109"/>
        <end position="231"/>
    </location>
</feature>
<proteinExistence type="inferred from homology"/>
<dbReference type="InterPro" id="IPR027417">
    <property type="entry name" value="P-loop_NTPase"/>
</dbReference>
<organism evidence="8 9">
    <name type="scientific">Aplysia californica</name>
    <name type="common">California sea hare</name>
    <dbReference type="NCBI Taxonomy" id="6500"/>
    <lineage>
        <taxon>Eukaryota</taxon>
        <taxon>Metazoa</taxon>
        <taxon>Spiralia</taxon>
        <taxon>Lophotrochozoa</taxon>
        <taxon>Mollusca</taxon>
        <taxon>Gastropoda</taxon>
        <taxon>Heterobranchia</taxon>
        <taxon>Euthyneura</taxon>
        <taxon>Tectipleura</taxon>
        <taxon>Aplysiida</taxon>
        <taxon>Aplysioidea</taxon>
        <taxon>Aplysiidae</taxon>
        <taxon>Aplysia</taxon>
    </lineage>
</organism>
<dbReference type="Gene3D" id="3.30.300.20">
    <property type="match status" value="1"/>
</dbReference>
<evidence type="ECO:0000256" key="4">
    <source>
        <dbReference type="ARBA" id="ARBA00023134"/>
    </source>
</evidence>
<evidence type="ECO:0000259" key="7">
    <source>
        <dbReference type="Pfam" id="PF01926"/>
    </source>
</evidence>
<evidence type="ECO:0000313" key="9">
    <source>
        <dbReference type="RefSeq" id="XP_012937206.1"/>
    </source>
</evidence>
<dbReference type="NCBIfam" id="TIGR00231">
    <property type="entry name" value="small_GTP"/>
    <property type="match status" value="1"/>
</dbReference>
<feature type="signal peptide" evidence="6">
    <location>
        <begin position="1"/>
        <end position="19"/>
    </location>
</feature>
<evidence type="ECO:0000256" key="3">
    <source>
        <dbReference type="ARBA" id="ARBA00022741"/>
    </source>
</evidence>
<comment type="similarity">
    <text evidence="1">Belongs to the TRAFAC class TrmE-Era-EngA-EngB-Septin-like GTPase superfamily. Era GTPase family.</text>
</comment>
<dbReference type="PANTHER" id="PTHR42698:SF1">
    <property type="entry name" value="GTPASE ERA, MITOCHONDRIAL"/>
    <property type="match status" value="1"/>
</dbReference>
<keyword evidence="8" id="KW-1185">Reference proteome</keyword>
<dbReference type="SUPFAM" id="SSF52540">
    <property type="entry name" value="P-loop containing nucleoside triphosphate hydrolases"/>
    <property type="match status" value="1"/>
</dbReference>
<dbReference type="InterPro" id="IPR006073">
    <property type="entry name" value="GTP-bd"/>
</dbReference>
<sequence length="485" mass="54398">MTWCIVRWLCRQGLPLVAGAVECPGSLKQKLLQRASLNFFKQRCVCFTSLSKDNAEVEKSNNPSSFSEDSSCTEEFVVDGERMVGRTSDLQERISLLKPDSPPDSKVLRVAVIGRPNCGKSTLTNALMGWRVCSVSDKVHTTRENTLAVFTEGRTQIVFVDTPGILQPGSRKRHKLERSLEIDPVRSLASADIVAAMVDVSCRAAVRCLDPGVMRLLYMYRHLPAVLILNKLDLMKKRDELLQTVRILTDGVVAGTSLEQRKPRTNRREKMFAAVDEKLGVAQKPEGEGNARTGDDDDDAIPAELRAPVDEAVRSGELSWDQYFNELRQATRVVGSRRGWPLFDQVFSVSSLRGEGIKELKEYLLEGAQAGPWPYHSSLVTDQRPEDVVKLSVRQALLDNLLNEVPYRLQLDLVLMEIDPEDDLLNVVVNIQCQTERQLTIFLGRDGSMIRKISSQAKQAMMDTFRCDVRLKLVALLKHTTSSNR</sequence>
<accession>A0ABM0ZYK6</accession>
<gene>
    <name evidence="9" type="primary">LOC101850950</name>
</gene>
<dbReference type="InterPro" id="IPR015946">
    <property type="entry name" value="KH_dom-like_a/b"/>
</dbReference>
<dbReference type="CDD" id="cd04163">
    <property type="entry name" value="Era"/>
    <property type="match status" value="1"/>
</dbReference>
<dbReference type="HAMAP" id="MF_00367">
    <property type="entry name" value="GTPase_Era"/>
    <property type="match status" value="1"/>
</dbReference>
<dbReference type="SUPFAM" id="SSF54814">
    <property type="entry name" value="Prokaryotic type KH domain (KH-domain type II)"/>
    <property type="match status" value="1"/>
</dbReference>
<name>A0ABM0ZYK6_APLCA</name>
<dbReference type="InterPro" id="IPR030388">
    <property type="entry name" value="G_ERA_dom"/>
</dbReference>
<evidence type="ECO:0000256" key="6">
    <source>
        <dbReference type="SAM" id="SignalP"/>
    </source>
</evidence>
<dbReference type="InterPro" id="IPR005662">
    <property type="entry name" value="GTPase_Era-like"/>
</dbReference>
<protein>
    <recommendedName>
        <fullName evidence="2">GTPase Era, mitochondrial</fullName>
    </recommendedName>
    <alternativeName>
        <fullName evidence="5">ERA-like protein 1</fullName>
    </alternativeName>
</protein>